<accession>A0AAN4Z0V6</accession>
<evidence type="ECO:0000313" key="3">
    <source>
        <dbReference type="EMBL" id="GMR29893.1"/>
    </source>
</evidence>
<feature type="non-terminal residue" evidence="3">
    <location>
        <position position="588"/>
    </location>
</feature>
<evidence type="ECO:0000256" key="1">
    <source>
        <dbReference type="SAM" id="MobiDB-lite"/>
    </source>
</evidence>
<proteinExistence type="predicted"/>
<comment type="caution">
    <text evidence="3">The sequence shown here is derived from an EMBL/GenBank/DDBJ whole genome shotgun (WGS) entry which is preliminary data.</text>
</comment>
<reference evidence="4" key="1">
    <citation type="submission" date="2022-10" db="EMBL/GenBank/DDBJ databases">
        <title>Genome assembly of Pristionchus species.</title>
        <authorList>
            <person name="Yoshida K."/>
            <person name="Sommer R.J."/>
        </authorList>
    </citation>
    <scope>NUCLEOTIDE SEQUENCE [LARGE SCALE GENOMIC DNA]</scope>
    <source>
        <strain evidence="2 4">RS5460</strain>
    </source>
</reference>
<feature type="non-terminal residue" evidence="3">
    <location>
        <position position="1"/>
    </location>
</feature>
<organism evidence="3 4">
    <name type="scientific">Pristionchus mayeri</name>
    <dbReference type="NCBI Taxonomy" id="1317129"/>
    <lineage>
        <taxon>Eukaryota</taxon>
        <taxon>Metazoa</taxon>
        <taxon>Ecdysozoa</taxon>
        <taxon>Nematoda</taxon>
        <taxon>Chromadorea</taxon>
        <taxon>Rhabditida</taxon>
        <taxon>Rhabditina</taxon>
        <taxon>Diplogasteromorpha</taxon>
        <taxon>Diplogasteroidea</taxon>
        <taxon>Neodiplogasteridae</taxon>
        <taxon>Pristionchus</taxon>
    </lineage>
</organism>
<sequence length="588" mass="66170">KEKEETLFNQTREDDDDGLDYDEVSLKDSFFPLMKSLVDRTLSESLGHIQAMTELTAKKEAIHQPPIQPTGTSVHSQSASHSQAQIPLPPLRIEPFDGSNITLWSSFHSQFQTIIGNRAELSNLEKLNYLRSSLTGDAFTLVQSIPIRDDLYTHTLDRLKVAYDRSNHSTAVLYHKLMTLMPKSQSTEDQLSCVRDMINLVYHINDDNNLNSLPFIGQLASHVNAAFVRKIWKLSPRTMMDALTFIDKELREELEFRAIESAFAHHSVSSHFPSTTNPRSSTTENHSKSPDGAHTDHPKCEYCKSNHSSINCSKYKTYEERSTRISQMKVCRRCLKSDHLYSQCRLKCAKCNEKHHESICQSTFSPQRSTENDIRNHSFPSPFTIPRLQTTTGVIRNPAQGTACDATVFLDSGSQISMITRSLSDKLNLEPFDCRLIQVAGANGVTSPEPFDIVHFDIMTNKGVQSVTACVANEFPFNTLKVDAVPLEDVKFMKEMAITVPPHSITSHTVHPEILLGVDVTHSLTMNTVSTKLPSGLDLMHSHLGPIIFGTQIIADLHDPDDQSECDARLEKFARIMFTIDETTDYDE</sequence>
<protein>
    <recommendedName>
        <fullName evidence="5">Peptidase aspartic putative domain-containing protein</fullName>
    </recommendedName>
</protein>
<feature type="compositionally biased region" description="Basic and acidic residues" evidence="1">
    <location>
        <begin position="285"/>
        <end position="296"/>
    </location>
</feature>
<evidence type="ECO:0008006" key="5">
    <source>
        <dbReference type="Google" id="ProtNLM"/>
    </source>
</evidence>
<evidence type="ECO:0000313" key="2">
    <source>
        <dbReference type="EMBL" id="GMR29892.1"/>
    </source>
</evidence>
<dbReference type="EMBL" id="BTRK01000001">
    <property type="protein sequence ID" value="GMR29893.1"/>
    <property type="molecule type" value="Genomic_DNA"/>
</dbReference>
<dbReference type="Pfam" id="PF03564">
    <property type="entry name" value="DUF1759"/>
    <property type="match status" value="1"/>
</dbReference>
<reference evidence="3" key="2">
    <citation type="submission" date="2023-06" db="EMBL/GenBank/DDBJ databases">
        <title>Genome assembly of Pristionchus species.</title>
        <authorList>
            <person name="Yoshida K."/>
            <person name="Sommer R.J."/>
        </authorList>
    </citation>
    <scope>NUCLEOTIDE SEQUENCE</scope>
    <source>
        <strain evidence="3 4">RS5460</strain>
    </source>
</reference>
<feature type="compositionally biased region" description="Polar residues" evidence="1">
    <location>
        <begin position="275"/>
        <end position="284"/>
    </location>
</feature>
<dbReference type="AlphaFoldDB" id="A0AAN4Z0V6"/>
<name>A0AAN4Z0V6_9BILA</name>
<dbReference type="PANTHER" id="PTHR22954:SF3">
    <property type="entry name" value="PROTEIN CBG08539"/>
    <property type="match status" value="1"/>
</dbReference>
<dbReference type="PANTHER" id="PTHR22954">
    <property type="entry name" value="RETROVIRAL PROTEASE-RELATED"/>
    <property type="match status" value="1"/>
</dbReference>
<dbReference type="Proteomes" id="UP001328107">
    <property type="component" value="Unassembled WGS sequence"/>
</dbReference>
<gene>
    <name evidence="2" type="ORF">PMAYCL1PPCAC_00087</name>
    <name evidence="3" type="ORF">PMAYCL1PPCAC_00088</name>
</gene>
<feature type="region of interest" description="Disordered" evidence="1">
    <location>
        <begin position="269"/>
        <end position="296"/>
    </location>
</feature>
<feature type="region of interest" description="Disordered" evidence="1">
    <location>
        <begin position="1"/>
        <end position="20"/>
    </location>
</feature>
<evidence type="ECO:0000313" key="4">
    <source>
        <dbReference type="Proteomes" id="UP001328107"/>
    </source>
</evidence>
<dbReference type="Pfam" id="PF13650">
    <property type="entry name" value="Asp_protease_2"/>
    <property type="match status" value="1"/>
</dbReference>
<dbReference type="EMBL" id="BTRK01000001">
    <property type="protein sequence ID" value="GMR29892.1"/>
    <property type="molecule type" value="Genomic_DNA"/>
</dbReference>
<dbReference type="InterPro" id="IPR005312">
    <property type="entry name" value="DUF1759"/>
</dbReference>
<keyword evidence="4" id="KW-1185">Reference proteome</keyword>